<evidence type="ECO:0000313" key="2">
    <source>
        <dbReference type="EMBL" id="MUZ59191.1"/>
    </source>
</evidence>
<keyword evidence="1" id="KW-0812">Transmembrane</keyword>
<comment type="caution">
    <text evidence="2">The sequence shown here is derived from an EMBL/GenBank/DDBJ whole genome shotgun (WGS) entry which is preliminary data.</text>
</comment>
<evidence type="ECO:0000256" key="1">
    <source>
        <dbReference type="SAM" id="Phobius"/>
    </source>
</evidence>
<keyword evidence="1" id="KW-0472">Membrane</keyword>
<protein>
    <submittedName>
        <fullName evidence="2">Uncharacterized protein</fullName>
    </submittedName>
</protein>
<feature type="transmembrane region" description="Helical" evidence="1">
    <location>
        <begin position="59"/>
        <end position="81"/>
    </location>
</feature>
<accession>A0AAE4WE63</accession>
<gene>
    <name evidence="2" type="ORF">GOZ95_17250</name>
</gene>
<proteinExistence type="predicted"/>
<dbReference type="AlphaFoldDB" id="A0AAE4WE63"/>
<sequence>MKRRRFQVGIGAWIAALSLLLTRLWLSYPNVAPLPRSLAEYLVQLYGAQNAEQVADLEILIGLAITLPTVSFLTFLMILIFRRR</sequence>
<dbReference type="EMBL" id="WPHM01000009">
    <property type="protein sequence ID" value="MUZ59191.1"/>
    <property type="molecule type" value="Genomic_DNA"/>
</dbReference>
<dbReference type="RefSeq" id="WP_156548361.1">
    <property type="nucleotide sequence ID" value="NZ_JABAEJ010000006.1"/>
</dbReference>
<reference evidence="2 3" key="1">
    <citation type="submission" date="2019-12" db="EMBL/GenBank/DDBJ databases">
        <title>Whole-genome sequencing of Allorhizobium vitis.</title>
        <authorList>
            <person name="Gan H.M."/>
            <person name="Szegedi E."/>
            <person name="Burr T."/>
            <person name="Savka M.A."/>
        </authorList>
    </citation>
    <scope>NUCLEOTIDE SEQUENCE [LARGE SCALE GENOMIC DNA]</scope>
    <source>
        <strain evidence="2 3">CG989</strain>
    </source>
</reference>
<name>A0AAE4WE63_AGRVI</name>
<keyword evidence="1" id="KW-1133">Transmembrane helix</keyword>
<dbReference type="Proteomes" id="UP000436692">
    <property type="component" value="Unassembled WGS sequence"/>
</dbReference>
<evidence type="ECO:0000313" key="3">
    <source>
        <dbReference type="Proteomes" id="UP000436692"/>
    </source>
</evidence>
<feature type="transmembrane region" description="Helical" evidence="1">
    <location>
        <begin position="7"/>
        <end position="26"/>
    </location>
</feature>
<organism evidence="2 3">
    <name type="scientific">Agrobacterium vitis</name>
    <name type="common">Rhizobium vitis</name>
    <dbReference type="NCBI Taxonomy" id="373"/>
    <lineage>
        <taxon>Bacteria</taxon>
        <taxon>Pseudomonadati</taxon>
        <taxon>Pseudomonadota</taxon>
        <taxon>Alphaproteobacteria</taxon>
        <taxon>Hyphomicrobiales</taxon>
        <taxon>Rhizobiaceae</taxon>
        <taxon>Rhizobium/Agrobacterium group</taxon>
        <taxon>Agrobacterium</taxon>
    </lineage>
</organism>